<dbReference type="AlphaFoldDB" id="M6JJQ0"/>
<name>M6JJQ0_9LEPT</name>
<sequence length="54" mass="6431">MGHAVKILHRIFRKTTVWRFSFYEKLIFVFYQNPKGKRGSSHELYPLGGLSIFK</sequence>
<dbReference type="Proteomes" id="UP000012106">
    <property type="component" value="Unassembled WGS sequence"/>
</dbReference>
<organism evidence="1 2">
    <name type="scientific">Leptospira santarosai serovar Arenal str. MAVJ 401</name>
    <dbReference type="NCBI Taxonomy" id="1049976"/>
    <lineage>
        <taxon>Bacteria</taxon>
        <taxon>Pseudomonadati</taxon>
        <taxon>Spirochaetota</taxon>
        <taxon>Spirochaetia</taxon>
        <taxon>Leptospirales</taxon>
        <taxon>Leptospiraceae</taxon>
        <taxon>Leptospira</taxon>
    </lineage>
</organism>
<comment type="caution">
    <text evidence="1">The sequence shown here is derived from an EMBL/GenBank/DDBJ whole genome shotgun (WGS) entry which is preliminary data.</text>
</comment>
<proteinExistence type="predicted"/>
<reference evidence="1 2" key="1">
    <citation type="submission" date="2013-01" db="EMBL/GenBank/DDBJ databases">
        <authorList>
            <person name="Harkins D.M."/>
            <person name="Durkin A.S."/>
            <person name="Brinkac L.M."/>
            <person name="Haft D.H."/>
            <person name="Selengut J.D."/>
            <person name="Sanka R."/>
            <person name="DePew J."/>
            <person name="Purushe J."/>
            <person name="Hartskeerl R.A."/>
            <person name="Ahmed A."/>
            <person name="van der Linden H."/>
            <person name="Goris M.G.A."/>
            <person name="Vinetz J.M."/>
            <person name="Sutton G.G."/>
            <person name="Nierman W.C."/>
            <person name="Fouts D.E."/>
        </authorList>
    </citation>
    <scope>NUCLEOTIDE SEQUENCE [LARGE SCALE GENOMIC DNA]</scope>
    <source>
        <strain evidence="1 2">MAVJ 401</strain>
    </source>
</reference>
<evidence type="ECO:0000313" key="2">
    <source>
        <dbReference type="Proteomes" id="UP000012106"/>
    </source>
</evidence>
<protein>
    <submittedName>
        <fullName evidence="1">Uncharacterized protein</fullName>
    </submittedName>
</protein>
<gene>
    <name evidence="1" type="ORF">LEP1GSC063_3603</name>
</gene>
<accession>M6JJQ0</accession>
<dbReference type="EMBL" id="AHMU02000047">
    <property type="protein sequence ID" value="EMN21916.1"/>
    <property type="molecule type" value="Genomic_DNA"/>
</dbReference>
<evidence type="ECO:0000313" key="1">
    <source>
        <dbReference type="EMBL" id="EMN21916.1"/>
    </source>
</evidence>